<evidence type="ECO:0000313" key="2">
    <source>
        <dbReference type="Proteomes" id="UP000095209"/>
    </source>
</evidence>
<comment type="caution">
    <text evidence="1">The sequence shown here is derived from an EMBL/GenBank/DDBJ whole genome shotgun (WGS) entry which is preliminary data.</text>
</comment>
<organism evidence="1 2">
    <name type="scientific">Bacillus solimangrovi</name>
    <dbReference type="NCBI Taxonomy" id="1305675"/>
    <lineage>
        <taxon>Bacteria</taxon>
        <taxon>Bacillati</taxon>
        <taxon>Bacillota</taxon>
        <taxon>Bacilli</taxon>
        <taxon>Bacillales</taxon>
        <taxon>Bacillaceae</taxon>
        <taxon>Bacillus</taxon>
    </lineage>
</organism>
<accession>A0A1E5LBU5</accession>
<dbReference type="Proteomes" id="UP000095209">
    <property type="component" value="Unassembled WGS sequence"/>
</dbReference>
<gene>
    <name evidence="1" type="ORF">BFG57_04055</name>
</gene>
<sequence>MKECLYWKNNKRRTTVQLIVSQTYVNVVRMIENNVQQYIENEEVISLYSDRIITHTDEFYLMNVFDISYRSMASNSGFLYLHTNKGVFSYHVKSNPNRFINEFKKMK</sequence>
<proteinExistence type="predicted"/>
<dbReference type="STRING" id="1305675.BFG57_04055"/>
<reference evidence="1 2" key="1">
    <citation type="submission" date="2016-08" db="EMBL/GenBank/DDBJ databases">
        <title>Genome of Bacillus solimangrovi GH2-4.</title>
        <authorList>
            <person name="Lim S."/>
            <person name="Kim B.-C."/>
        </authorList>
    </citation>
    <scope>NUCLEOTIDE SEQUENCE [LARGE SCALE GENOMIC DNA]</scope>
    <source>
        <strain evidence="1 2">GH2-4</strain>
    </source>
</reference>
<name>A0A1E5LBU5_9BACI</name>
<keyword evidence="2" id="KW-1185">Reference proteome</keyword>
<protein>
    <submittedName>
        <fullName evidence="1">Uncharacterized protein</fullName>
    </submittedName>
</protein>
<evidence type="ECO:0000313" key="1">
    <source>
        <dbReference type="EMBL" id="OEH91556.1"/>
    </source>
</evidence>
<dbReference type="EMBL" id="MJEH01000055">
    <property type="protein sequence ID" value="OEH91556.1"/>
    <property type="molecule type" value="Genomic_DNA"/>
</dbReference>
<dbReference type="AlphaFoldDB" id="A0A1E5LBU5"/>